<organism evidence="1 2">
    <name type="scientific">Enhygromyxa salina</name>
    <dbReference type="NCBI Taxonomy" id="215803"/>
    <lineage>
        <taxon>Bacteria</taxon>
        <taxon>Pseudomonadati</taxon>
        <taxon>Myxococcota</taxon>
        <taxon>Polyangia</taxon>
        <taxon>Nannocystales</taxon>
        <taxon>Nannocystaceae</taxon>
        <taxon>Enhygromyxa</taxon>
    </lineage>
</organism>
<accession>A0A0C2D9F8</accession>
<sequence length="50" mass="6150">MFGVRRGGWRHRWLRLSANLLLERVHAREQLLDLRIDSFEPPLDRWIIVR</sequence>
<evidence type="ECO:0000313" key="2">
    <source>
        <dbReference type="Proteomes" id="UP000031599"/>
    </source>
</evidence>
<dbReference type="Proteomes" id="UP000031599">
    <property type="component" value="Unassembled WGS sequence"/>
</dbReference>
<dbReference type="EMBL" id="JMCC02000034">
    <property type="protein sequence ID" value="KIG16632.1"/>
    <property type="molecule type" value="Genomic_DNA"/>
</dbReference>
<evidence type="ECO:0000313" key="1">
    <source>
        <dbReference type="EMBL" id="KIG16632.1"/>
    </source>
</evidence>
<dbReference type="AlphaFoldDB" id="A0A0C2D9F8"/>
<gene>
    <name evidence="1" type="ORF">DB30_04251</name>
</gene>
<comment type="caution">
    <text evidence="1">The sequence shown here is derived from an EMBL/GenBank/DDBJ whole genome shotgun (WGS) entry which is preliminary data.</text>
</comment>
<protein>
    <submittedName>
        <fullName evidence="1">Uncharacterized protein</fullName>
    </submittedName>
</protein>
<reference evidence="1 2" key="1">
    <citation type="submission" date="2014-12" db="EMBL/GenBank/DDBJ databases">
        <title>Genome assembly of Enhygromyxa salina DSM 15201.</title>
        <authorList>
            <person name="Sharma G."/>
            <person name="Subramanian S."/>
        </authorList>
    </citation>
    <scope>NUCLEOTIDE SEQUENCE [LARGE SCALE GENOMIC DNA]</scope>
    <source>
        <strain evidence="1 2">DSM 15201</strain>
    </source>
</reference>
<proteinExistence type="predicted"/>
<name>A0A0C2D9F8_9BACT</name>